<reference evidence="3" key="1">
    <citation type="submission" date="2017-09" db="EMBL/GenBank/DDBJ databases">
        <title>Depth-based differentiation of microbial function through sediment-hosted aquifers and enrichment of novel symbionts in the deep terrestrial subsurface.</title>
        <authorList>
            <person name="Probst A.J."/>
            <person name="Ladd B."/>
            <person name="Jarett J.K."/>
            <person name="Geller-Mcgrath D.E."/>
            <person name="Sieber C.M.K."/>
            <person name="Emerson J.B."/>
            <person name="Anantharaman K."/>
            <person name="Thomas B.C."/>
            <person name="Malmstrom R."/>
            <person name="Stieglmeier M."/>
            <person name="Klingl A."/>
            <person name="Woyke T."/>
            <person name="Ryan C.M."/>
            <person name="Banfield J.F."/>
        </authorList>
    </citation>
    <scope>NUCLEOTIDE SEQUENCE [LARGE SCALE GENOMIC DNA]</scope>
</reference>
<dbReference type="Proteomes" id="UP000230956">
    <property type="component" value="Unassembled WGS sequence"/>
</dbReference>
<evidence type="ECO:0000259" key="1">
    <source>
        <dbReference type="Pfam" id="PF13784"/>
    </source>
</evidence>
<evidence type="ECO:0000313" key="3">
    <source>
        <dbReference type="Proteomes" id="UP000230956"/>
    </source>
</evidence>
<gene>
    <name evidence="2" type="ORF">COY37_08875</name>
</gene>
<dbReference type="EMBL" id="PFNG01000206">
    <property type="protein sequence ID" value="PIZ36330.1"/>
    <property type="molecule type" value="Genomic_DNA"/>
</dbReference>
<dbReference type="InterPro" id="IPR025758">
    <property type="entry name" value="Fic/DOC_N"/>
</dbReference>
<feature type="domain" description="Fic/DOC N-terminal" evidence="1">
    <location>
        <begin position="39"/>
        <end position="86"/>
    </location>
</feature>
<dbReference type="AlphaFoldDB" id="A0A2M7T670"/>
<dbReference type="Pfam" id="PF13784">
    <property type="entry name" value="Fic_N"/>
    <property type="match status" value="1"/>
</dbReference>
<proteinExistence type="predicted"/>
<evidence type="ECO:0000313" key="2">
    <source>
        <dbReference type="EMBL" id="PIZ36330.1"/>
    </source>
</evidence>
<sequence>MKIEIGRYQQQKEDFSAFAPGAFPPEGIFNYSQEILIKSAEADRLIGKLDGITHTLPDVDFFLYMFVAKDATSSAQIEGTKATIVDAHFD</sequence>
<organism evidence="2 3">
    <name type="scientific">Candidatus Aquicultor secundus</name>
    <dbReference type="NCBI Taxonomy" id="1973895"/>
    <lineage>
        <taxon>Bacteria</taxon>
        <taxon>Bacillati</taxon>
        <taxon>Actinomycetota</taxon>
        <taxon>Candidatus Aquicultoria</taxon>
        <taxon>Candidatus Aquicultorales</taxon>
        <taxon>Candidatus Aquicultoraceae</taxon>
        <taxon>Candidatus Aquicultor</taxon>
    </lineage>
</organism>
<dbReference type="RefSeq" id="WP_286679181.1">
    <property type="nucleotide sequence ID" value="NZ_MNXI01000134.1"/>
</dbReference>
<name>A0A2M7T670_9ACTN</name>
<protein>
    <recommendedName>
        <fullName evidence="1">Fic/DOC N-terminal domain-containing protein</fullName>
    </recommendedName>
</protein>
<comment type="caution">
    <text evidence="2">The sequence shown here is derived from an EMBL/GenBank/DDBJ whole genome shotgun (WGS) entry which is preliminary data.</text>
</comment>
<accession>A0A2M7T670</accession>